<dbReference type="PANTHER" id="PTHR22642">
    <property type="entry name" value="IMIDAZOLONEPROPIONASE"/>
    <property type="match status" value="1"/>
</dbReference>
<evidence type="ECO:0000259" key="1">
    <source>
        <dbReference type="Pfam" id="PF07969"/>
    </source>
</evidence>
<reference evidence="2" key="1">
    <citation type="journal article" date="2021" name="PeerJ">
        <title>Extensive microbial diversity within the chicken gut microbiome revealed by metagenomics and culture.</title>
        <authorList>
            <person name="Gilroy R."/>
            <person name="Ravi A."/>
            <person name="Getino M."/>
            <person name="Pursley I."/>
            <person name="Horton D.L."/>
            <person name="Alikhan N.F."/>
            <person name="Baker D."/>
            <person name="Gharbi K."/>
            <person name="Hall N."/>
            <person name="Watson M."/>
            <person name="Adriaenssens E.M."/>
            <person name="Foster-Nyarko E."/>
            <person name="Jarju S."/>
            <person name="Secka A."/>
            <person name="Antonio M."/>
            <person name="Oren A."/>
            <person name="Chaudhuri R.R."/>
            <person name="La Ragione R."/>
            <person name="Hildebrand F."/>
            <person name="Pallen M.J."/>
        </authorList>
    </citation>
    <scope>NUCLEOTIDE SEQUENCE</scope>
    <source>
        <strain evidence="2">ChiSxjej5B17-1746</strain>
    </source>
</reference>
<dbReference type="Pfam" id="PF07969">
    <property type="entry name" value="Amidohydro_3"/>
    <property type="match status" value="1"/>
</dbReference>
<dbReference type="Gene3D" id="3.10.310.70">
    <property type="match status" value="1"/>
</dbReference>
<dbReference type="InterPro" id="IPR013108">
    <property type="entry name" value="Amidohydro_3"/>
</dbReference>
<dbReference type="PANTHER" id="PTHR22642:SF2">
    <property type="entry name" value="PROTEIN LONG AFTER FAR-RED 3"/>
    <property type="match status" value="1"/>
</dbReference>
<dbReference type="EMBL" id="DXGI01000223">
    <property type="protein sequence ID" value="HIW78699.1"/>
    <property type="molecule type" value="Genomic_DNA"/>
</dbReference>
<protein>
    <submittedName>
        <fullName evidence="2">Amidohydrolase</fullName>
    </submittedName>
</protein>
<dbReference type="AlphaFoldDB" id="A0A9D1R0J4"/>
<dbReference type="Proteomes" id="UP000824264">
    <property type="component" value="Unassembled WGS sequence"/>
</dbReference>
<reference evidence="2" key="2">
    <citation type="submission" date="2021-04" db="EMBL/GenBank/DDBJ databases">
        <authorList>
            <person name="Gilroy R."/>
        </authorList>
    </citation>
    <scope>NUCLEOTIDE SEQUENCE</scope>
    <source>
        <strain evidence="2">ChiSxjej5B17-1746</strain>
    </source>
</reference>
<feature type="domain" description="Amidohydrolase 3" evidence="1">
    <location>
        <begin position="53"/>
        <end position="532"/>
    </location>
</feature>
<dbReference type="Gene3D" id="3.20.20.140">
    <property type="entry name" value="Metal-dependent hydrolases"/>
    <property type="match status" value="1"/>
</dbReference>
<dbReference type="InterPro" id="IPR032466">
    <property type="entry name" value="Metal_Hydrolase"/>
</dbReference>
<sequence length="534" mass="57582">MNTEDTLIISCPTILTFDEAAPRAEAVVVGGGVIRAVGTLEEARAFAPVGREIRLEEGALLPGFIDSHSHLSLYAQCRSQFYCDTAYGTVAKLTEAFRAYADARPGEAWLLGYCYDDTGMGEPRHLTRHDLDAVCADRPVFVSHITSHMGYGNTEALRRLGITADLRVEGGSIALGEDGRPEGLLRENAYFEAFRKIPACPPESLPGAIERAVADYNRAGFTAFQDGGIGLGPGAHAILRAYNDLARQGRLNARGYLHFMPPLMDELLETGVWNLPVSDHLYYGGVKSFADGSIQSLTAVLGAPYACRPGFCGDEVASPRSIADLIGRYHRLGVPVAFHANGDAAIEYVTRGFEEALAACPRKVPGHMIIHTQMASDDQLARLHACGVTPTFFVRHVNVWGERHVNIFLGEERAARLDPCGSCVRLGIPFALHVDSPVQPVDAIRSIHTAVNRTTSAGRVLGPDQRVSTLHALRAYTADAARCAALQGRIGRIAPGLFADFVQLSADPLATPPEALEKLSVLRTICGGRVVYEA</sequence>
<dbReference type="InterPro" id="IPR011059">
    <property type="entry name" value="Metal-dep_hydrolase_composite"/>
</dbReference>
<dbReference type="Gene3D" id="2.30.40.10">
    <property type="entry name" value="Urease, subunit C, domain 1"/>
    <property type="match status" value="1"/>
</dbReference>
<comment type="caution">
    <text evidence="2">The sequence shown here is derived from an EMBL/GenBank/DDBJ whole genome shotgun (WGS) entry which is preliminary data.</text>
</comment>
<dbReference type="CDD" id="cd01300">
    <property type="entry name" value="YtcJ_like"/>
    <property type="match status" value="1"/>
</dbReference>
<evidence type="ECO:0000313" key="3">
    <source>
        <dbReference type="Proteomes" id="UP000824264"/>
    </source>
</evidence>
<dbReference type="SUPFAM" id="SSF51556">
    <property type="entry name" value="Metallo-dependent hydrolases"/>
    <property type="match status" value="1"/>
</dbReference>
<evidence type="ECO:0000313" key="2">
    <source>
        <dbReference type="EMBL" id="HIW78699.1"/>
    </source>
</evidence>
<organism evidence="2 3">
    <name type="scientific">Candidatus Bilophila faecipullorum</name>
    <dbReference type="NCBI Taxonomy" id="2838482"/>
    <lineage>
        <taxon>Bacteria</taxon>
        <taxon>Pseudomonadati</taxon>
        <taxon>Thermodesulfobacteriota</taxon>
        <taxon>Desulfovibrionia</taxon>
        <taxon>Desulfovibrionales</taxon>
        <taxon>Desulfovibrionaceae</taxon>
        <taxon>Bilophila</taxon>
    </lineage>
</organism>
<name>A0A9D1R0J4_9BACT</name>
<proteinExistence type="predicted"/>
<gene>
    <name evidence="2" type="ORF">H9874_06100</name>
</gene>
<accession>A0A9D1R0J4</accession>
<dbReference type="SUPFAM" id="SSF51338">
    <property type="entry name" value="Composite domain of metallo-dependent hydrolases"/>
    <property type="match status" value="1"/>
</dbReference>
<dbReference type="InterPro" id="IPR033932">
    <property type="entry name" value="YtcJ-like"/>
</dbReference>
<dbReference type="GO" id="GO:0016810">
    <property type="term" value="F:hydrolase activity, acting on carbon-nitrogen (but not peptide) bonds"/>
    <property type="evidence" value="ECO:0007669"/>
    <property type="project" value="InterPro"/>
</dbReference>